<dbReference type="EMBL" id="KN824284">
    <property type="protein sequence ID" value="KIM30370.1"/>
    <property type="molecule type" value="Genomic_DNA"/>
</dbReference>
<sequence>MQYFEYLKDADPNLFKILSKDAEELSHIIGVIFSDAREVYVDGVRKYACVKCGNIHDRKFRANDCRYSDLGLKPYLCRGSCGLSSCKKGYSSKRLLNRHCEYDQVKKCGRCGRYQSKQNFARHTSLCQT</sequence>
<reference evidence="1 2" key="1">
    <citation type="submission" date="2014-04" db="EMBL/GenBank/DDBJ databases">
        <authorList>
            <consortium name="DOE Joint Genome Institute"/>
            <person name="Kuo A."/>
            <person name="Zuccaro A."/>
            <person name="Kohler A."/>
            <person name="Nagy L.G."/>
            <person name="Floudas D."/>
            <person name="Copeland A."/>
            <person name="Barry K.W."/>
            <person name="Cichocki N."/>
            <person name="Veneault-Fourrey C."/>
            <person name="LaButti K."/>
            <person name="Lindquist E.A."/>
            <person name="Lipzen A."/>
            <person name="Lundell T."/>
            <person name="Morin E."/>
            <person name="Murat C."/>
            <person name="Sun H."/>
            <person name="Tunlid A."/>
            <person name="Henrissat B."/>
            <person name="Grigoriev I.V."/>
            <person name="Hibbett D.S."/>
            <person name="Martin F."/>
            <person name="Nordberg H.P."/>
            <person name="Cantor M.N."/>
            <person name="Hua S.X."/>
        </authorList>
    </citation>
    <scope>NUCLEOTIDE SEQUENCE [LARGE SCALE GENOMIC DNA]</scope>
    <source>
        <strain evidence="1 2">MAFF 305830</strain>
    </source>
</reference>
<evidence type="ECO:0008006" key="3">
    <source>
        <dbReference type="Google" id="ProtNLM"/>
    </source>
</evidence>
<organism evidence="1 2">
    <name type="scientific">Serendipita vermifera MAFF 305830</name>
    <dbReference type="NCBI Taxonomy" id="933852"/>
    <lineage>
        <taxon>Eukaryota</taxon>
        <taxon>Fungi</taxon>
        <taxon>Dikarya</taxon>
        <taxon>Basidiomycota</taxon>
        <taxon>Agaricomycotina</taxon>
        <taxon>Agaricomycetes</taxon>
        <taxon>Sebacinales</taxon>
        <taxon>Serendipitaceae</taxon>
        <taxon>Serendipita</taxon>
    </lineage>
</organism>
<dbReference type="HOGENOM" id="CLU_104752_0_0_1"/>
<name>A0A0C3B0S1_SERVB</name>
<evidence type="ECO:0000313" key="2">
    <source>
        <dbReference type="Proteomes" id="UP000054097"/>
    </source>
</evidence>
<accession>A0A0C3B0S1</accession>
<proteinExistence type="predicted"/>
<keyword evidence="2" id="KW-1185">Reference proteome</keyword>
<dbReference type="Proteomes" id="UP000054097">
    <property type="component" value="Unassembled WGS sequence"/>
</dbReference>
<dbReference type="AlphaFoldDB" id="A0A0C3B0S1"/>
<evidence type="ECO:0000313" key="1">
    <source>
        <dbReference type="EMBL" id="KIM30370.1"/>
    </source>
</evidence>
<gene>
    <name evidence="1" type="ORF">M408DRAFT_21888</name>
</gene>
<protein>
    <recommendedName>
        <fullName evidence="3">C2H2-type domain-containing protein</fullName>
    </recommendedName>
</protein>
<reference evidence="2" key="2">
    <citation type="submission" date="2015-01" db="EMBL/GenBank/DDBJ databases">
        <title>Evolutionary Origins and Diversification of the Mycorrhizal Mutualists.</title>
        <authorList>
            <consortium name="DOE Joint Genome Institute"/>
            <consortium name="Mycorrhizal Genomics Consortium"/>
            <person name="Kohler A."/>
            <person name="Kuo A."/>
            <person name="Nagy L.G."/>
            <person name="Floudas D."/>
            <person name="Copeland A."/>
            <person name="Barry K.W."/>
            <person name="Cichocki N."/>
            <person name="Veneault-Fourrey C."/>
            <person name="LaButti K."/>
            <person name="Lindquist E.A."/>
            <person name="Lipzen A."/>
            <person name="Lundell T."/>
            <person name="Morin E."/>
            <person name="Murat C."/>
            <person name="Riley R."/>
            <person name="Ohm R."/>
            <person name="Sun H."/>
            <person name="Tunlid A."/>
            <person name="Henrissat B."/>
            <person name="Grigoriev I.V."/>
            <person name="Hibbett D.S."/>
            <person name="Martin F."/>
        </authorList>
    </citation>
    <scope>NUCLEOTIDE SEQUENCE [LARGE SCALE GENOMIC DNA]</scope>
    <source>
        <strain evidence="2">MAFF 305830</strain>
    </source>
</reference>